<dbReference type="AlphaFoldDB" id="B8CB68"/>
<evidence type="ECO:0000313" key="3">
    <source>
        <dbReference type="Proteomes" id="UP000001449"/>
    </source>
</evidence>
<feature type="compositionally biased region" description="Basic residues" evidence="1">
    <location>
        <begin position="131"/>
        <end position="146"/>
    </location>
</feature>
<dbReference type="InParanoid" id="B8CB68"/>
<accession>B8CB68</accession>
<dbReference type="KEGG" id="tps:THAPSDRAFT_9388"/>
<dbReference type="eggNOG" id="ENOG502RW39">
    <property type="taxonomic scope" value="Eukaryota"/>
</dbReference>
<feature type="compositionally biased region" description="Polar residues" evidence="1">
    <location>
        <begin position="85"/>
        <end position="95"/>
    </location>
</feature>
<protein>
    <submittedName>
        <fullName evidence="2">Uncharacterized protein</fullName>
    </submittedName>
</protein>
<reference evidence="2 3" key="1">
    <citation type="journal article" date="2004" name="Science">
        <title>The genome of the diatom Thalassiosira pseudonana: ecology, evolution, and metabolism.</title>
        <authorList>
            <person name="Armbrust E.V."/>
            <person name="Berges J.A."/>
            <person name="Bowler C."/>
            <person name="Green B.R."/>
            <person name="Martinez D."/>
            <person name="Putnam N.H."/>
            <person name="Zhou S."/>
            <person name="Allen A.E."/>
            <person name="Apt K.E."/>
            <person name="Bechner M."/>
            <person name="Brzezinski M.A."/>
            <person name="Chaal B.K."/>
            <person name="Chiovitti A."/>
            <person name="Davis A.K."/>
            <person name="Demarest M.S."/>
            <person name="Detter J.C."/>
            <person name="Glavina T."/>
            <person name="Goodstein D."/>
            <person name="Hadi M.Z."/>
            <person name="Hellsten U."/>
            <person name="Hildebrand M."/>
            <person name="Jenkins B.D."/>
            <person name="Jurka J."/>
            <person name="Kapitonov V.V."/>
            <person name="Kroger N."/>
            <person name="Lau W.W."/>
            <person name="Lane T.W."/>
            <person name="Larimer F.W."/>
            <person name="Lippmeier J.C."/>
            <person name="Lucas S."/>
            <person name="Medina M."/>
            <person name="Montsant A."/>
            <person name="Obornik M."/>
            <person name="Parker M.S."/>
            <person name="Palenik B."/>
            <person name="Pazour G.J."/>
            <person name="Richardson P.M."/>
            <person name="Rynearson T.A."/>
            <person name="Saito M.A."/>
            <person name="Schwartz D.C."/>
            <person name="Thamatrakoln K."/>
            <person name="Valentin K."/>
            <person name="Vardi A."/>
            <person name="Wilkerson F.P."/>
            <person name="Rokhsar D.S."/>
        </authorList>
    </citation>
    <scope>NUCLEOTIDE SEQUENCE [LARGE SCALE GENOMIC DNA]</scope>
    <source>
        <strain evidence="2 3">CCMP1335</strain>
    </source>
</reference>
<dbReference type="Proteomes" id="UP000001449">
    <property type="component" value="Chromosome 13"/>
</dbReference>
<organism evidence="2 3">
    <name type="scientific">Thalassiosira pseudonana</name>
    <name type="common">Marine diatom</name>
    <name type="synonym">Cyclotella nana</name>
    <dbReference type="NCBI Taxonomy" id="35128"/>
    <lineage>
        <taxon>Eukaryota</taxon>
        <taxon>Sar</taxon>
        <taxon>Stramenopiles</taxon>
        <taxon>Ochrophyta</taxon>
        <taxon>Bacillariophyta</taxon>
        <taxon>Coscinodiscophyceae</taxon>
        <taxon>Thalassiosirophycidae</taxon>
        <taxon>Thalassiosirales</taxon>
        <taxon>Thalassiosiraceae</taxon>
        <taxon>Thalassiosira</taxon>
    </lineage>
</organism>
<dbReference type="RefSeq" id="XP_002293530.1">
    <property type="nucleotide sequence ID" value="XM_002293494.1"/>
</dbReference>
<feature type="region of interest" description="Disordered" evidence="1">
    <location>
        <begin position="83"/>
        <end position="151"/>
    </location>
</feature>
<evidence type="ECO:0000313" key="2">
    <source>
        <dbReference type="EMBL" id="EED89266.1"/>
    </source>
</evidence>
<feature type="compositionally biased region" description="Acidic residues" evidence="1">
    <location>
        <begin position="110"/>
        <end position="119"/>
    </location>
</feature>
<gene>
    <name evidence="2" type="ORF">THAPSDRAFT_9388</name>
</gene>
<proteinExistence type="predicted"/>
<dbReference type="PaxDb" id="35128-Thaps9388"/>
<dbReference type="OMA" id="NIYPREM"/>
<dbReference type="HOGENOM" id="CLU_409127_0_0_1"/>
<feature type="region of interest" description="Disordered" evidence="1">
    <location>
        <begin position="322"/>
        <end position="374"/>
    </location>
</feature>
<feature type="compositionally biased region" description="Gly residues" evidence="1">
    <location>
        <begin position="344"/>
        <end position="354"/>
    </location>
</feature>
<keyword evidence="3" id="KW-1185">Reference proteome</keyword>
<dbReference type="GeneID" id="7453004"/>
<dbReference type="EMBL" id="CM000648">
    <property type="protein sequence ID" value="EED89266.1"/>
    <property type="molecule type" value="Genomic_DNA"/>
</dbReference>
<sequence length="672" mass="74560">MPPPPPPSASYNLVIVDSSDEEDDIYGDSPTNAAANERFDTATSTAARGISIDSVQSTSMMSVNGGTATAAVTSNDIPWAEVVPTPNNNRTSNKTVVEATSVAALSSPELDGDDSEDDGGGVSGGEGAVATKKKKKKKKKRKKKKSKIDNSTEVANEVNGVTERATESISALEDIKLETTTEAINATNNDAATDTPCKQKSKSKKSISFGSINVREYARTLGTHVVPADGGWPLGLSGHFFEHGEHTNIYPREMTTTGSDAMQAMTINNEPPPSLPKHQHHGWTIADFESRKQLELRQRYTQLIHEQRKRKFEKEWEKKHLNKFHSGKSGHGYSTRRNKRSGSSSGGGGGGGRSASGRSSSGMLKNEMTAEEKEELERIMAQPVVLPEGIMETRPYDYKKKLSKGVKSPKNAKVNPDMTEEEELYTRHGGRNPLFMALKEDERRKVLIRDDQWYKQCHVIDEKDDDRCRPFKSTINTTNDDGETPLDLTDTTTTQHIQHDLESLRIQRSDPTNLGCSCRKLHVFLPGGSDKSHHKKKGSHRRLPERKVREELRRRALLHEGNNNITREKAEKLLHDAIEKEGCCWGNDCPCFRSGIECQADTCNCWHPSHDVAASNTKSTNKSENTESRNVVDQDVADAIQRCGNVNGMYVVNFHKIKRHREQYVTGVDVKA</sequence>
<name>B8CB68_THAPS</name>
<evidence type="ECO:0000256" key="1">
    <source>
        <dbReference type="SAM" id="MobiDB-lite"/>
    </source>
</evidence>
<feature type="compositionally biased region" description="Basic residues" evidence="1">
    <location>
        <begin position="322"/>
        <end position="340"/>
    </location>
</feature>
<reference evidence="2 3" key="2">
    <citation type="journal article" date="2008" name="Nature">
        <title>The Phaeodactylum genome reveals the evolutionary history of diatom genomes.</title>
        <authorList>
            <person name="Bowler C."/>
            <person name="Allen A.E."/>
            <person name="Badger J.H."/>
            <person name="Grimwood J."/>
            <person name="Jabbari K."/>
            <person name="Kuo A."/>
            <person name="Maheswari U."/>
            <person name="Martens C."/>
            <person name="Maumus F."/>
            <person name="Otillar R.P."/>
            <person name="Rayko E."/>
            <person name="Salamov A."/>
            <person name="Vandepoele K."/>
            <person name="Beszteri B."/>
            <person name="Gruber A."/>
            <person name="Heijde M."/>
            <person name="Katinka M."/>
            <person name="Mock T."/>
            <person name="Valentin K."/>
            <person name="Verret F."/>
            <person name="Berges J.A."/>
            <person name="Brownlee C."/>
            <person name="Cadoret J.P."/>
            <person name="Chiovitti A."/>
            <person name="Choi C.J."/>
            <person name="Coesel S."/>
            <person name="De Martino A."/>
            <person name="Detter J.C."/>
            <person name="Durkin C."/>
            <person name="Falciatore A."/>
            <person name="Fournet J."/>
            <person name="Haruta M."/>
            <person name="Huysman M.J."/>
            <person name="Jenkins B.D."/>
            <person name="Jiroutova K."/>
            <person name="Jorgensen R.E."/>
            <person name="Joubert Y."/>
            <person name="Kaplan A."/>
            <person name="Kroger N."/>
            <person name="Kroth P.G."/>
            <person name="La Roche J."/>
            <person name="Lindquist E."/>
            <person name="Lommer M."/>
            <person name="Martin-Jezequel V."/>
            <person name="Lopez P.J."/>
            <person name="Lucas S."/>
            <person name="Mangogna M."/>
            <person name="McGinnis K."/>
            <person name="Medlin L.K."/>
            <person name="Montsant A."/>
            <person name="Oudot-Le Secq M.P."/>
            <person name="Napoli C."/>
            <person name="Obornik M."/>
            <person name="Parker M.S."/>
            <person name="Petit J.L."/>
            <person name="Porcel B.M."/>
            <person name="Poulsen N."/>
            <person name="Robison M."/>
            <person name="Rychlewski L."/>
            <person name="Rynearson T.A."/>
            <person name="Schmutz J."/>
            <person name="Shapiro H."/>
            <person name="Siaut M."/>
            <person name="Stanley M."/>
            <person name="Sussman M.R."/>
            <person name="Taylor A.R."/>
            <person name="Vardi A."/>
            <person name="von Dassow P."/>
            <person name="Vyverman W."/>
            <person name="Willis A."/>
            <person name="Wyrwicz L.S."/>
            <person name="Rokhsar D.S."/>
            <person name="Weissenbach J."/>
            <person name="Armbrust E.V."/>
            <person name="Green B.R."/>
            <person name="Van de Peer Y."/>
            <person name="Grigoriev I.V."/>
        </authorList>
    </citation>
    <scope>NUCLEOTIDE SEQUENCE [LARGE SCALE GENOMIC DNA]</scope>
    <source>
        <strain evidence="2 3">CCMP1335</strain>
    </source>
</reference>